<gene>
    <name evidence="3" type="ORF">METZ01_LOCUS306343</name>
</gene>
<dbReference type="PANTHER" id="PTHR44051:SF19">
    <property type="entry name" value="DISULFIDE-BOND OXIDOREDUCTASE YFCG"/>
    <property type="match status" value="1"/>
</dbReference>
<reference evidence="3" key="1">
    <citation type="submission" date="2018-05" db="EMBL/GenBank/DDBJ databases">
        <authorList>
            <person name="Lanie J.A."/>
            <person name="Ng W.-L."/>
            <person name="Kazmierczak K.M."/>
            <person name="Andrzejewski T.M."/>
            <person name="Davidsen T.M."/>
            <person name="Wayne K.J."/>
            <person name="Tettelin H."/>
            <person name="Glass J.I."/>
            <person name="Rusch D."/>
            <person name="Podicherti R."/>
            <person name="Tsui H.-C.T."/>
            <person name="Winkler M.E."/>
        </authorList>
    </citation>
    <scope>NUCLEOTIDE SEQUENCE</scope>
</reference>
<organism evidence="3">
    <name type="scientific">marine metagenome</name>
    <dbReference type="NCBI Taxonomy" id="408172"/>
    <lineage>
        <taxon>unclassified sequences</taxon>
        <taxon>metagenomes</taxon>
        <taxon>ecological metagenomes</taxon>
    </lineage>
</organism>
<dbReference type="Gene3D" id="1.20.1050.10">
    <property type="match status" value="1"/>
</dbReference>
<dbReference type="SFLD" id="SFLDG01151">
    <property type="entry name" value="Main.2:_Nu-like"/>
    <property type="match status" value="1"/>
</dbReference>
<dbReference type="InterPro" id="IPR036249">
    <property type="entry name" value="Thioredoxin-like_sf"/>
</dbReference>
<dbReference type="Pfam" id="PF00043">
    <property type="entry name" value="GST_C"/>
    <property type="match status" value="1"/>
</dbReference>
<evidence type="ECO:0000313" key="3">
    <source>
        <dbReference type="EMBL" id="SVC53489.1"/>
    </source>
</evidence>
<sequence>MIDLYYAPTPNGWKITIMLEECKLPYKIIPMNLGKGDQFEPHFLEISPNNRMPAIIDYQGLKGEKVSVFESGAILIYLAEKSGKFLSKEPLQRIKVLEWLFWQVGGLGPMAGQVSHFINYAPNFPGDHSYSENRYKNEYDRLLGVMNNILDQKEYLAGEYSIADMASFPWITAYKRYEVDLDKFKNVRRWFDDLKNRSAVRKGMDVGKLDRNFGQKPTEESLKMMFQQNSETITTARKKKEKK</sequence>
<dbReference type="SUPFAM" id="SSF47616">
    <property type="entry name" value="GST C-terminal domain-like"/>
    <property type="match status" value="1"/>
</dbReference>
<protein>
    <recommendedName>
        <fullName evidence="4">GST N-terminal domain-containing protein</fullName>
    </recommendedName>
</protein>
<dbReference type="Pfam" id="PF02798">
    <property type="entry name" value="GST_N"/>
    <property type="match status" value="1"/>
</dbReference>
<dbReference type="InterPro" id="IPR040079">
    <property type="entry name" value="Glutathione_S-Trfase"/>
</dbReference>
<dbReference type="PANTHER" id="PTHR44051">
    <property type="entry name" value="GLUTATHIONE S-TRANSFERASE-RELATED"/>
    <property type="match status" value="1"/>
</dbReference>
<dbReference type="InterPro" id="IPR010987">
    <property type="entry name" value="Glutathione-S-Trfase_C-like"/>
</dbReference>
<dbReference type="InterPro" id="IPR036282">
    <property type="entry name" value="Glutathione-S-Trfase_C_sf"/>
</dbReference>
<evidence type="ECO:0000259" key="2">
    <source>
        <dbReference type="PROSITE" id="PS50405"/>
    </source>
</evidence>
<feature type="domain" description="GST N-terminal" evidence="1">
    <location>
        <begin position="1"/>
        <end position="86"/>
    </location>
</feature>
<dbReference type="EMBL" id="UINC01096530">
    <property type="protein sequence ID" value="SVC53489.1"/>
    <property type="molecule type" value="Genomic_DNA"/>
</dbReference>
<evidence type="ECO:0000259" key="1">
    <source>
        <dbReference type="PROSITE" id="PS50404"/>
    </source>
</evidence>
<dbReference type="SUPFAM" id="SSF52833">
    <property type="entry name" value="Thioredoxin-like"/>
    <property type="match status" value="1"/>
</dbReference>
<dbReference type="PROSITE" id="PS50404">
    <property type="entry name" value="GST_NTER"/>
    <property type="match status" value="1"/>
</dbReference>
<accession>A0A382MX67</accession>
<dbReference type="InterPro" id="IPR004046">
    <property type="entry name" value="GST_C"/>
</dbReference>
<dbReference type="CDD" id="cd03048">
    <property type="entry name" value="GST_N_Ure2p_like"/>
    <property type="match status" value="1"/>
</dbReference>
<evidence type="ECO:0008006" key="4">
    <source>
        <dbReference type="Google" id="ProtNLM"/>
    </source>
</evidence>
<dbReference type="Gene3D" id="3.40.30.10">
    <property type="entry name" value="Glutaredoxin"/>
    <property type="match status" value="1"/>
</dbReference>
<dbReference type="AlphaFoldDB" id="A0A382MX67"/>
<proteinExistence type="predicted"/>
<dbReference type="InterPro" id="IPR004045">
    <property type="entry name" value="Glutathione_S-Trfase_N"/>
</dbReference>
<dbReference type="SFLD" id="SFLDS00019">
    <property type="entry name" value="Glutathione_Transferase_(cytos"/>
    <property type="match status" value="1"/>
</dbReference>
<dbReference type="SFLD" id="SFLDG00358">
    <property type="entry name" value="Main_(cytGST)"/>
    <property type="match status" value="1"/>
</dbReference>
<name>A0A382MX67_9ZZZZ</name>
<dbReference type="PROSITE" id="PS50405">
    <property type="entry name" value="GST_CTER"/>
    <property type="match status" value="1"/>
</dbReference>
<feature type="domain" description="GST C-terminal" evidence="2">
    <location>
        <begin position="89"/>
        <end position="218"/>
    </location>
</feature>